<dbReference type="RefSeq" id="WP_319973852.1">
    <property type="nucleotide sequence ID" value="NZ_JAXAVU010000003.1"/>
</dbReference>
<gene>
    <name evidence="1" type="ORF">SK854_05335</name>
</gene>
<dbReference type="Proteomes" id="UP001285352">
    <property type="component" value="Unassembled WGS sequence"/>
</dbReference>
<evidence type="ECO:0000313" key="1">
    <source>
        <dbReference type="EMBL" id="MDX8141525.1"/>
    </source>
</evidence>
<protein>
    <submittedName>
        <fullName evidence="1">Bacteriocin</fullName>
    </submittedName>
</protein>
<name>A0ABU4UQH0_9PSEU</name>
<dbReference type="InterPro" id="IPR010133">
    <property type="entry name" value="Bacteriocin_signal_seq"/>
</dbReference>
<sequence length="38" mass="4039">MEETTTTIELTETELDEIYGGAAVQPVCATTPDGVCFC</sequence>
<keyword evidence="2" id="KW-1185">Reference proteome</keyword>
<proteinExistence type="predicted"/>
<evidence type="ECO:0000313" key="2">
    <source>
        <dbReference type="Proteomes" id="UP001285352"/>
    </source>
</evidence>
<comment type="caution">
    <text evidence="1">The sequence shown here is derived from an EMBL/GenBank/DDBJ whole genome shotgun (WGS) entry which is preliminary data.</text>
</comment>
<accession>A0ABU4UQH0</accession>
<organism evidence="1 2">
    <name type="scientific">Lentzea sokolovensis</name>
    <dbReference type="NCBI Taxonomy" id="3095429"/>
    <lineage>
        <taxon>Bacteria</taxon>
        <taxon>Bacillati</taxon>
        <taxon>Actinomycetota</taxon>
        <taxon>Actinomycetes</taxon>
        <taxon>Pseudonocardiales</taxon>
        <taxon>Pseudonocardiaceae</taxon>
        <taxon>Lentzea</taxon>
    </lineage>
</organism>
<dbReference type="NCBIfam" id="TIGR01847">
    <property type="entry name" value="bacteriocin_sig"/>
    <property type="match status" value="1"/>
</dbReference>
<reference evidence="1 2" key="1">
    <citation type="submission" date="2023-11" db="EMBL/GenBank/DDBJ databases">
        <title>Lentzea sokolovensis, sp. nov., Lentzea kristufkii, sp. nov., and Lentzea miocenensis, sp. nov., rare actinobacteria from Sokolov Coal Basin, Miocene lacustrine sediment, Czech Republic.</title>
        <authorList>
            <person name="Lara A."/>
            <person name="Kotroba L."/>
            <person name="Nouioui I."/>
            <person name="Neumann-Schaal M."/>
            <person name="Mast Y."/>
            <person name="Chronakova A."/>
        </authorList>
    </citation>
    <scope>NUCLEOTIDE SEQUENCE [LARGE SCALE GENOMIC DNA]</scope>
    <source>
        <strain evidence="1 2">BCCO 10_0061</strain>
    </source>
</reference>
<dbReference type="EMBL" id="JAXAVU010000003">
    <property type="protein sequence ID" value="MDX8141525.1"/>
    <property type="molecule type" value="Genomic_DNA"/>
</dbReference>